<name>A0A9W6VBK5_9PSEU</name>
<evidence type="ECO:0000256" key="9">
    <source>
        <dbReference type="ARBA" id="ARBA00023002"/>
    </source>
</evidence>
<evidence type="ECO:0000256" key="3">
    <source>
        <dbReference type="ARBA" id="ARBA00007588"/>
    </source>
</evidence>
<keyword evidence="9" id="KW-0560">Oxidoreductase</keyword>
<evidence type="ECO:0000256" key="4">
    <source>
        <dbReference type="ARBA" id="ARBA00013076"/>
    </source>
</evidence>
<dbReference type="InterPro" id="IPR025700">
    <property type="entry name" value="Lys/Orn_oxygenase"/>
</dbReference>
<dbReference type="InterPro" id="IPR036188">
    <property type="entry name" value="FAD/NAD-bd_sf"/>
</dbReference>
<evidence type="ECO:0000256" key="14">
    <source>
        <dbReference type="ARBA" id="ARBA00032738"/>
    </source>
</evidence>
<evidence type="ECO:0000313" key="16">
    <source>
        <dbReference type="EMBL" id="GLW93063.1"/>
    </source>
</evidence>
<evidence type="ECO:0000313" key="17">
    <source>
        <dbReference type="Proteomes" id="UP001165042"/>
    </source>
</evidence>
<dbReference type="EC" id="1.14.13.59" evidence="4"/>
<reference evidence="16" key="1">
    <citation type="submission" date="2023-02" db="EMBL/GenBank/DDBJ databases">
        <title>Actinokineospora globicatena NBRC 15670.</title>
        <authorList>
            <person name="Ichikawa N."/>
            <person name="Sato H."/>
            <person name="Tonouchi N."/>
        </authorList>
    </citation>
    <scope>NUCLEOTIDE SEQUENCE</scope>
    <source>
        <strain evidence="16">NBRC 15670</strain>
    </source>
</reference>
<dbReference type="GO" id="GO:0047091">
    <property type="term" value="F:L-lysine 6-monooxygenase (NADPH) activity"/>
    <property type="evidence" value="ECO:0007669"/>
    <property type="project" value="UniProtKB-EC"/>
</dbReference>
<dbReference type="PANTHER" id="PTHR42802">
    <property type="entry name" value="MONOOXYGENASE"/>
    <property type="match status" value="1"/>
</dbReference>
<sequence length="454" mass="50374">MFVDEGTAVTSDAQPHEVRDVVGIGFGPSNLALAIAVHEHNRRHPEQRVDALFLEKQPAFGWHRGMLIDDATMQVSFLKDLVTMRDPASDFSFLCYLRDRDRLAEFINHKTMFPLRTEFHDYFEWAAARVDDQVRYGAEVVSVRPVEVDGEVTHFDVIAKDAEGLISTVRARNVVVATGLRPKLPADAVASDRVWHNIELMHRVGALAKTEPHRVLVVGSGQSGAETVAELHSALPKTQVCAVFARYGYAPADDSPFANRIFDPRAVDHFHSASAEVKQMLLDYHRNTNYSVVDMDLIEELYRREYREKVTGRKRLDIRIASRVTYTRETDEAVYATVEFLPTGETEVLECDAVVYATGFRQGDLFDLLGRAAAVCERDEAGLPIVGRDYRVSTAANVTAGVYLQGAEHSHGLTATLLSTTAVRVGEILDSIVNGSPEVTPVQQVAVPERVAVS</sequence>
<evidence type="ECO:0000256" key="6">
    <source>
        <dbReference type="ARBA" id="ARBA00022630"/>
    </source>
</evidence>
<evidence type="ECO:0000256" key="2">
    <source>
        <dbReference type="ARBA" id="ARBA00004924"/>
    </source>
</evidence>
<keyword evidence="6" id="KW-0285">Flavoprotein</keyword>
<keyword evidence="17" id="KW-1185">Reference proteome</keyword>
<evidence type="ECO:0000256" key="7">
    <source>
        <dbReference type="ARBA" id="ARBA00022827"/>
    </source>
</evidence>
<dbReference type="RefSeq" id="WP_285611448.1">
    <property type="nucleotide sequence ID" value="NZ_BSSD01000005.1"/>
</dbReference>
<comment type="pathway">
    <text evidence="2">Siderophore biosynthesis.</text>
</comment>
<evidence type="ECO:0000256" key="8">
    <source>
        <dbReference type="ARBA" id="ARBA00022857"/>
    </source>
</evidence>
<dbReference type="PRINTS" id="PR00368">
    <property type="entry name" value="FADPNR"/>
</dbReference>
<comment type="caution">
    <text evidence="16">The sequence shown here is derived from an EMBL/GenBank/DDBJ whole genome shotgun (WGS) entry which is preliminary data.</text>
</comment>
<comment type="catalytic activity">
    <reaction evidence="15">
        <text>L-lysine + NADPH + O2 = N(6)-hydroxy-L-lysine + NADP(+) + H2O</text>
        <dbReference type="Rhea" id="RHEA:23228"/>
        <dbReference type="ChEBI" id="CHEBI:15377"/>
        <dbReference type="ChEBI" id="CHEBI:15379"/>
        <dbReference type="ChEBI" id="CHEBI:32551"/>
        <dbReference type="ChEBI" id="CHEBI:57783"/>
        <dbReference type="ChEBI" id="CHEBI:57820"/>
        <dbReference type="ChEBI" id="CHEBI:58349"/>
        <dbReference type="EC" id="1.14.13.59"/>
    </reaction>
</comment>
<comment type="cofactor">
    <cofactor evidence="1">
        <name>FAD</name>
        <dbReference type="ChEBI" id="CHEBI:57692"/>
    </cofactor>
</comment>
<dbReference type="SUPFAM" id="SSF51905">
    <property type="entry name" value="FAD/NAD(P)-binding domain"/>
    <property type="match status" value="2"/>
</dbReference>
<organism evidence="16 17">
    <name type="scientific">Actinokineospora globicatena</name>
    <dbReference type="NCBI Taxonomy" id="103729"/>
    <lineage>
        <taxon>Bacteria</taxon>
        <taxon>Bacillati</taxon>
        <taxon>Actinomycetota</taxon>
        <taxon>Actinomycetes</taxon>
        <taxon>Pseudonocardiales</taxon>
        <taxon>Pseudonocardiaceae</taxon>
        <taxon>Actinokineospora</taxon>
    </lineage>
</organism>
<evidence type="ECO:0000256" key="5">
    <source>
        <dbReference type="ARBA" id="ARBA00016406"/>
    </source>
</evidence>
<evidence type="ECO:0000256" key="12">
    <source>
        <dbReference type="ARBA" id="ARBA00031158"/>
    </source>
</evidence>
<gene>
    <name evidence="16" type="ORF">Aglo03_38790</name>
</gene>
<evidence type="ECO:0000256" key="11">
    <source>
        <dbReference type="ARBA" id="ARBA00029939"/>
    </source>
</evidence>
<dbReference type="AlphaFoldDB" id="A0A9W6VBK5"/>
<dbReference type="Proteomes" id="UP001165042">
    <property type="component" value="Unassembled WGS sequence"/>
</dbReference>
<evidence type="ECO:0000256" key="1">
    <source>
        <dbReference type="ARBA" id="ARBA00001974"/>
    </source>
</evidence>
<proteinExistence type="inferred from homology"/>
<protein>
    <recommendedName>
        <fullName evidence="5">L-lysine N6-monooxygenase MbtG</fullName>
        <ecNumber evidence="4">1.14.13.59</ecNumber>
    </recommendedName>
    <alternativeName>
        <fullName evidence="14">Lysine 6-N-hydroxylase</fullName>
    </alternativeName>
    <alternativeName>
        <fullName evidence="13">Lysine N6-hydroxylase</fullName>
    </alternativeName>
    <alternativeName>
        <fullName evidence="11">Lysine-N-oxygenase</fullName>
    </alternativeName>
    <alternativeName>
        <fullName evidence="12">Mycobactin synthase protein G</fullName>
    </alternativeName>
</protein>
<dbReference type="Gene3D" id="3.50.50.60">
    <property type="entry name" value="FAD/NAD(P)-binding domain"/>
    <property type="match status" value="1"/>
</dbReference>
<dbReference type="PANTHER" id="PTHR42802:SF1">
    <property type="entry name" value="L-ORNITHINE N(5)-MONOOXYGENASE"/>
    <property type="match status" value="1"/>
</dbReference>
<dbReference type="EMBL" id="BSSD01000005">
    <property type="protein sequence ID" value="GLW93063.1"/>
    <property type="molecule type" value="Genomic_DNA"/>
</dbReference>
<comment type="similarity">
    <text evidence="3">Belongs to the lysine N(6)-hydroxylase/L-ornithine N(5)-oxygenase family.</text>
</comment>
<keyword evidence="10" id="KW-0503">Monooxygenase</keyword>
<accession>A0A9W6VBK5</accession>
<keyword evidence="7" id="KW-0274">FAD</keyword>
<dbReference type="PRINTS" id="PR00411">
    <property type="entry name" value="PNDRDTASEI"/>
</dbReference>
<keyword evidence="8" id="KW-0521">NADP</keyword>
<evidence type="ECO:0000256" key="10">
    <source>
        <dbReference type="ARBA" id="ARBA00023033"/>
    </source>
</evidence>
<evidence type="ECO:0000256" key="15">
    <source>
        <dbReference type="ARBA" id="ARBA00048407"/>
    </source>
</evidence>
<dbReference type="Pfam" id="PF13434">
    <property type="entry name" value="Lys_Orn_oxgnase"/>
    <property type="match status" value="1"/>
</dbReference>
<evidence type="ECO:0000256" key="13">
    <source>
        <dbReference type="ARBA" id="ARBA00032493"/>
    </source>
</evidence>